<evidence type="ECO:0000313" key="1">
    <source>
        <dbReference type="EMBL" id="CAL1396463.1"/>
    </source>
</evidence>
<evidence type="ECO:0000313" key="2">
    <source>
        <dbReference type="Proteomes" id="UP001497516"/>
    </source>
</evidence>
<dbReference type="PANTHER" id="PTHR33592:SF5">
    <property type="entry name" value="TRANSMEMBRANE PROTEIN"/>
    <property type="match status" value="1"/>
</dbReference>
<dbReference type="EMBL" id="OZ034819">
    <property type="protein sequence ID" value="CAL1396463.1"/>
    <property type="molecule type" value="Genomic_DNA"/>
</dbReference>
<keyword evidence="2" id="KW-1185">Reference proteome</keyword>
<dbReference type="Proteomes" id="UP001497516">
    <property type="component" value="Chromosome 6"/>
</dbReference>
<protein>
    <submittedName>
        <fullName evidence="1">Uncharacterized protein</fullName>
    </submittedName>
</protein>
<name>A0AAV2FFE4_9ROSI</name>
<gene>
    <name evidence="1" type="ORF">LTRI10_LOCUS36829</name>
</gene>
<reference evidence="1 2" key="1">
    <citation type="submission" date="2024-04" db="EMBL/GenBank/DDBJ databases">
        <authorList>
            <person name="Fracassetti M."/>
        </authorList>
    </citation>
    <scope>NUCLEOTIDE SEQUENCE [LARGE SCALE GENOMIC DNA]</scope>
</reference>
<organism evidence="1 2">
    <name type="scientific">Linum trigynum</name>
    <dbReference type="NCBI Taxonomy" id="586398"/>
    <lineage>
        <taxon>Eukaryota</taxon>
        <taxon>Viridiplantae</taxon>
        <taxon>Streptophyta</taxon>
        <taxon>Embryophyta</taxon>
        <taxon>Tracheophyta</taxon>
        <taxon>Spermatophyta</taxon>
        <taxon>Magnoliopsida</taxon>
        <taxon>eudicotyledons</taxon>
        <taxon>Gunneridae</taxon>
        <taxon>Pentapetalae</taxon>
        <taxon>rosids</taxon>
        <taxon>fabids</taxon>
        <taxon>Malpighiales</taxon>
        <taxon>Linaceae</taxon>
        <taxon>Linum</taxon>
    </lineage>
</organism>
<accession>A0AAV2FFE4</accession>
<proteinExistence type="predicted"/>
<dbReference type="AlphaFoldDB" id="A0AAV2FFE4"/>
<dbReference type="PANTHER" id="PTHR33592">
    <property type="entry name" value="TRANSMEMBRANE PROTEIN"/>
    <property type="match status" value="1"/>
</dbReference>
<sequence length="127" mass="13680">MRVVVIDRAAAAAVLAGVLLVLFLQVEPYQASGRPLMDREVDGMLKELKSSLQRGPVPPSGSSGCTHVPGSNGPGCPSLVNQMNFAGSVHRNNNRALHHQHQHHHSTVSSSYPVVMIPFGLADRRQQ</sequence>